<dbReference type="EMBL" id="MGFH01000160">
    <property type="protein sequence ID" value="OGM03612.1"/>
    <property type="molecule type" value="Genomic_DNA"/>
</dbReference>
<dbReference type="PANTHER" id="PTHR33607:SF2">
    <property type="entry name" value="ENDONUCLEASE-1"/>
    <property type="match status" value="1"/>
</dbReference>
<protein>
    <recommendedName>
        <fullName evidence="6">Endonuclease I</fullName>
    </recommendedName>
</protein>
<dbReference type="GO" id="GO:0004518">
    <property type="term" value="F:nuclease activity"/>
    <property type="evidence" value="ECO:0007669"/>
    <property type="project" value="UniProtKB-KW"/>
</dbReference>
<evidence type="ECO:0000256" key="1">
    <source>
        <dbReference type="ARBA" id="ARBA00022722"/>
    </source>
</evidence>
<name>A0A1F7WLA1_9BACT</name>
<proteinExistence type="predicted"/>
<evidence type="ECO:0000313" key="5">
    <source>
        <dbReference type="Proteomes" id="UP000178735"/>
    </source>
</evidence>
<feature type="chain" id="PRO_5009533472" description="Endonuclease I" evidence="3">
    <location>
        <begin position="27"/>
        <end position="353"/>
    </location>
</feature>
<dbReference type="SUPFAM" id="SSF54060">
    <property type="entry name" value="His-Me finger endonucleases"/>
    <property type="match status" value="1"/>
</dbReference>
<accession>A0A1F7WLA1</accession>
<dbReference type="InterPro" id="IPR044925">
    <property type="entry name" value="His-Me_finger_sf"/>
</dbReference>
<evidence type="ECO:0000256" key="2">
    <source>
        <dbReference type="ARBA" id="ARBA00022801"/>
    </source>
</evidence>
<organism evidence="4 5">
    <name type="scientific">Candidatus Wallbacteria bacterium GWC2_49_35</name>
    <dbReference type="NCBI Taxonomy" id="1817813"/>
    <lineage>
        <taxon>Bacteria</taxon>
        <taxon>Candidatus Walliibacteriota</taxon>
    </lineage>
</organism>
<evidence type="ECO:0000256" key="3">
    <source>
        <dbReference type="SAM" id="SignalP"/>
    </source>
</evidence>
<dbReference type="Proteomes" id="UP000178735">
    <property type="component" value="Unassembled WGS sequence"/>
</dbReference>
<dbReference type="PANTHER" id="PTHR33607">
    <property type="entry name" value="ENDONUCLEASE-1"/>
    <property type="match status" value="1"/>
</dbReference>
<keyword evidence="1" id="KW-0540">Nuclease</keyword>
<reference evidence="4 5" key="1">
    <citation type="journal article" date="2016" name="Nat. Commun.">
        <title>Thousands of microbial genomes shed light on interconnected biogeochemical processes in an aquifer system.</title>
        <authorList>
            <person name="Anantharaman K."/>
            <person name="Brown C.T."/>
            <person name="Hug L.A."/>
            <person name="Sharon I."/>
            <person name="Castelle C.J."/>
            <person name="Probst A.J."/>
            <person name="Thomas B.C."/>
            <person name="Singh A."/>
            <person name="Wilkins M.J."/>
            <person name="Karaoz U."/>
            <person name="Brodie E.L."/>
            <person name="Williams K.H."/>
            <person name="Hubbard S.S."/>
            <person name="Banfield J.F."/>
        </authorList>
    </citation>
    <scope>NUCLEOTIDE SEQUENCE [LARGE SCALE GENOMIC DNA]</scope>
</reference>
<dbReference type="AlphaFoldDB" id="A0A1F7WLA1"/>
<dbReference type="InterPro" id="IPR007346">
    <property type="entry name" value="Endonuclease-I"/>
</dbReference>
<keyword evidence="2" id="KW-0378">Hydrolase</keyword>
<gene>
    <name evidence="4" type="ORF">A2008_06625</name>
</gene>
<dbReference type="Pfam" id="PF04231">
    <property type="entry name" value="Endonuclease_1"/>
    <property type="match status" value="1"/>
</dbReference>
<feature type="signal peptide" evidence="3">
    <location>
        <begin position="1"/>
        <end position="26"/>
    </location>
</feature>
<evidence type="ECO:0000313" key="4">
    <source>
        <dbReference type="EMBL" id="OGM03612.1"/>
    </source>
</evidence>
<dbReference type="GO" id="GO:0016787">
    <property type="term" value="F:hydrolase activity"/>
    <property type="evidence" value="ECO:0007669"/>
    <property type="project" value="UniProtKB-KW"/>
</dbReference>
<keyword evidence="3" id="KW-0732">Signal</keyword>
<sequence>MKKNKFLKYLLFALLILLTSFNLALAGSLDDDDDEPAGNFPPPDPNYGNIYRAEMLSDIMASIDSTTSSGELTPATSFFVKRRINEISNVLISSNEREPLLKASDKHYDISGQLGELDTVFNVRKESESARLAVLKKNVDKLAATTGNFDSCNSLSDEALKEKLHDLVSNHKSLGYTGIRKAMFSDVDNEGGKVRCVYTARQVSCNSTPNANPPQAMNTEHTWPKSLGAGSEPAKSDINHLYPTDTFANSTRSSYPFGNVTNPKWAQGGSSFDGGTFMPREDHRGKVARAYFYFSIRYNIQIRDAEEKTLRDWHQKYPVVQDEKDRNEKVFGYQGNRNPFVDRPDFVEKIKNF</sequence>
<dbReference type="STRING" id="1817813.A2008_06625"/>
<comment type="caution">
    <text evidence="4">The sequence shown here is derived from an EMBL/GenBank/DDBJ whole genome shotgun (WGS) entry which is preliminary data.</text>
</comment>
<evidence type="ECO:0008006" key="6">
    <source>
        <dbReference type="Google" id="ProtNLM"/>
    </source>
</evidence>